<proteinExistence type="inferred from homology"/>
<reference evidence="5 6" key="1">
    <citation type="journal article" date="2018" name="Mol. Biol. Evol.">
        <title>Broad Genomic Sampling Reveals a Smut Pathogenic Ancestry of the Fungal Clade Ustilaginomycotina.</title>
        <authorList>
            <person name="Kijpornyongpan T."/>
            <person name="Mondo S.J."/>
            <person name="Barry K."/>
            <person name="Sandor L."/>
            <person name="Lee J."/>
            <person name="Lipzen A."/>
            <person name="Pangilinan J."/>
            <person name="LaButti K."/>
            <person name="Hainaut M."/>
            <person name="Henrissat B."/>
            <person name="Grigoriev I.V."/>
            <person name="Spatafora J.W."/>
            <person name="Aime M.C."/>
        </authorList>
    </citation>
    <scope>NUCLEOTIDE SEQUENCE [LARGE SCALE GENOMIC DNA]</scope>
    <source>
        <strain evidence="5 6">MCA 3882</strain>
    </source>
</reference>
<evidence type="ECO:0000256" key="1">
    <source>
        <dbReference type="ARBA" id="ARBA00010322"/>
    </source>
</evidence>
<accession>A0A316V8T9</accession>
<dbReference type="InterPro" id="IPR027417">
    <property type="entry name" value="P-loop_NTPase"/>
</dbReference>
<dbReference type="EMBL" id="KZ819604">
    <property type="protein sequence ID" value="PWN33910.1"/>
    <property type="molecule type" value="Genomic_DNA"/>
</dbReference>
<gene>
    <name evidence="5" type="ORF">FA14DRAFT_161535</name>
</gene>
<keyword evidence="6" id="KW-1185">Reference proteome</keyword>
<dbReference type="InParanoid" id="A0A316V8T9"/>
<evidence type="ECO:0000313" key="6">
    <source>
        <dbReference type="Proteomes" id="UP000245771"/>
    </source>
</evidence>
<dbReference type="GO" id="GO:0016887">
    <property type="term" value="F:ATP hydrolysis activity"/>
    <property type="evidence" value="ECO:0007669"/>
    <property type="project" value="InterPro"/>
</dbReference>
<feature type="region of interest" description="Disordered" evidence="4">
    <location>
        <begin position="538"/>
        <end position="561"/>
    </location>
</feature>
<name>A0A316V8T9_9BASI</name>
<sequence length="794" mass="89891">MILRYSSRWQPVRQSASLRLQSALTVRLLHHTPSTSQAYPADLQTTDPLIAYRALASKGVLEEDAEQIRALIELRKLTRVLQDYTPPSHLLGILHDPNGQNGKGDLGSGGPPASEENVNALVRYLSEEEQVESLDTPKGLLLTGKPGTGKTFLVDLWFEHLPVQGKFRRHYHHMLLSIYRMVWVEAERRRIDAEAQWSSRESVLPERGVGVVWERQEQNETGSRTKSISQWAKKLRGMPFMRLGSDAPAPVMSLDGASLNDDANKGMDVIKLAQLERQEDKLAGLGTTLPMHVAAQLFLTHGHVLLLDELQLLDIASATLLRRILTSYWRLGGVVIATSNRVPEDLYANNVQRRSLVAFLGALKERCPVVEVSGRDRRIDRWKEGWDKFAQRGEKDDKSFFFLKSRPDEDKAFQQIKDSLIAGRQREATVFDVYNRKVSVPESYPAVDGHPATACYTFDQLCDQPLGPADYLTLSSTYELLILDDVPALDLVHRNQARRLITLIDCLYESRTKLIIRSQVPLTKIFFAREGAEIARENERRHRMAAQGKTPTEEWRSDDDRNEEDLIQSAALIQSEVLSEAAQDTEEGFRPNIVAYGPIVEDDQRAEPGRESESQREERQKGGLRNLSIFSGEEERFAYQRAVSRLYEMSHASWADVTWRPLVESDRSAWQQSNVQQDANFAANILRKSAAALATRKGLSTADRVEEGDFADEASYDNLRADQERKRINRSNGPPVLSPSHVWGVREDWGPKAGKWGKGVRGSRDDEMDPENSESPRDRRARLREERLRASSDS</sequence>
<feature type="compositionally biased region" description="Basic and acidic residues" evidence="4">
    <location>
        <begin position="774"/>
        <end position="794"/>
    </location>
</feature>
<comment type="similarity">
    <text evidence="1">Belongs to the AFG1 ATPase family.</text>
</comment>
<keyword evidence="2" id="KW-0547">Nucleotide-binding</keyword>
<dbReference type="GO" id="GO:0005524">
    <property type="term" value="F:ATP binding"/>
    <property type="evidence" value="ECO:0007669"/>
    <property type="project" value="UniProtKB-KW"/>
</dbReference>
<keyword evidence="3" id="KW-0067">ATP-binding</keyword>
<dbReference type="AlphaFoldDB" id="A0A316V8T9"/>
<organism evidence="5 6">
    <name type="scientific">Meira miltonrushii</name>
    <dbReference type="NCBI Taxonomy" id="1280837"/>
    <lineage>
        <taxon>Eukaryota</taxon>
        <taxon>Fungi</taxon>
        <taxon>Dikarya</taxon>
        <taxon>Basidiomycota</taxon>
        <taxon>Ustilaginomycotina</taxon>
        <taxon>Exobasidiomycetes</taxon>
        <taxon>Exobasidiales</taxon>
        <taxon>Brachybasidiaceae</taxon>
        <taxon>Meira</taxon>
    </lineage>
</organism>
<dbReference type="PANTHER" id="PTHR12169:SF2">
    <property type="entry name" value="AFG1P"/>
    <property type="match status" value="1"/>
</dbReference>
<dbReference type="InterPro" id="IPR005654">
    <property type="entry name" value="ATPase_AFG1-like"/>
</dbReference>
<dbReference type="Gene3D" id="3.40.50.300">
    <property type="entry name" value="P-loop containing nucleotide triphosphate hydrolases"/>
    <property type="match status" value="2"/>
</dbReference>
<evidence type="ECO:0000256" key="3">
    <source>
        <dbReference type="ARBA" id="ARBA00022840"/>
    </source>
</evidence>
<dbReference type="RefSeq" id="XP_025354212.1">
    <property type="nucleotide sequence ID" value="XM_025499165.1"/>
</dbReference>
<dbReference type="OrthoDB" id="2193432at2759"/>
<evidence type="ECO:0000256" key="2">
    <source>
        <dbReference type="ARBA" id="ARBA00022741"/>
    </source>
</evidence>
<dbReference type="NCBIfam" id="NF040713">
    <property type="entry name" value="ZapE"/>
    <property type="match status" value="1"/>
</dbReference>
<feature type="region of interest" description="Disordered" evidence="4">
    <location>
        <begin position="722"/>
        <end position="794"/>
    </location>
</feature>
<feature type="compositionally biased region" description="Basic and acidic residues" evidence="4">
    <location>
        <begin position="602"/>
        <end position="621"/>
    </location>
</feature>
<dbReference type="PANTHER" id="PTHR12169">
    <property type="entry name" value="ATPASE N2B"/>
    <property type="match status" value="1"/>
</dbReference>
<dbReference type="GO" id="GO:0005739">
    <property type="term" value="C:mitochondrion"/>
    <property type="evidence" value="ECO:0007669"/>
    <property type="project" value="TreeGrafter"/>
</dbReference>
<evidence type="ECO:0000313" key="5">
    <source>
        <dbReference type="EMBL" id="PWN33910.1"/>
    </source>
</evidence>
<evidence type="ECO:0000256" key="4">
    <source>
        <dbReference type="SAM" id="MobiDB-lite"/>
    </source>
</evidence>
<dbReference type="GeneID" id="37020946"/>
<dbReference type="Proteomes" id="UP000245771">
    <property type="component" value="Unassembled WGS sequence"/>
</dbReference>
<evidence type="ECO:0008006" key="7">
    <source>
        <dbReference type="Google" id="ProtNLM"/>
    </source>
</evidence>
<feature type="region of interest" description="Disordered" evidence="4">
    <location>
        <begin position="597"/>
        <end position="624"/>
    </location>
</feature>
<dbReference type="SUPFAM" id="SSF52540">
    <property type="entry name" value="P-loop containing nucleoside triphosphate hydrolases"/>
    <property type="match status" value="1"/>
</dbReference>
<protein>
    <recommendedName>
        <fullName evidence="7">AFG1-like ATPase</fullName>
    </recommendedName>
</protein>
<dbReference type="Pfam" id="PF03969">
    <property type="entry name" value="AFG1_ATPase"/>
    <property type="match status" value="2"/>
</dbReference>